<evidence type="ECO:0000313" key="3">
    <source>
        <dbReference type="Proteomes" id="UP001219525"/>
    </source>
</evidence>
<evidence type="ECO:0000313" key="2">
    <source>
        <dbReference type="EMBL" id="KAJ7226873.1"/>
    </source>
</evidence>
<accession>A0AAD7E3L4</accession>
<keyword evidence="3" id="KW-1185">Reference proteome</keyword>
<proteinExistence type="predicted"/>
<name>A0AAD7E3L4_9AGAR</name>
<dbReference type="Proteomes" id="UP001219525">
    <property type="component" value="Unassembled WGS sequence"/>
</dbReference>
<feature type="region of interest" description="Disordered" evidence="1">
    <location>
        <begin position="24"/>
        <end position="51"/>
    </location>
</feature>
<dbReference type="AlphaFoldDB" id="A0AAD7E3L4"/>
<gene>
    <name evidence="2" type="ORF">GGX14DRAFT_385667</name>
</gene>
<sequence length="336" mass="35902">MAMSAASRIAAAALQAHGRAAHQGGADQCAAHHRDARPRGGVGHHRVRGSQCSQSIRLSAYSPTTRRRSMHLARSRVCVTLEQQERPDTSHRHDVCSERRARFPSLLSATRARAIARALLLTPHWQCPPAACCAPHALAVVPAACCRALPNCVAKNLPEPRLLTHWLHAALLLAPASRTAAPHTARTKQCSVSLIACGEEWDGIRSECVEHGAFGRGRGDAVVQRVPSVHVWSLRFMRAGTGAAVIDTAGGWKEQGIEGGNVGSMNRLDERGNEEVAARAVASAEKADMGDRISTRAECGSHELQASSLGLAPKLTNGCTRAGEVEAKKRLSVIRV</sequence>
<organism evidence="2 3">
    <name type="scientific">Mycena pura</name>
    <dbReference type="NCBI Taxonomy" id="153505"/>
    <lineage>
        <taxon>Eukaryota</taxon>
        <taxon>Fungi</taxon>
        <taxon>Dikarya</taxon>
        <taxon>Basidiomycota</taxon>
        <taxon>Agaricomycotina</taxon>
        <taxon>Agaricomycetes</taxon>
        <taxon>Agaricomycetidae</taxon>
        <taxon>Agaricales</taxon>
        <taxon>Marasmiineae</taxon>
        <taxon>Mycenaceae</taxon>
        <taxon>Mycena</taxon>
    </lineage>
</organism>
<comment type="caution">
    <text evidence="2">The sequence shown here is derived from an EMBL/GenBank/DDBJ whole genome shotgun (WGS) entry which is preliminary data.</text>
</comment>
<reference evidence="2" key="1">
    <citation type="submission" date="2023-03" db="EMBL/GenBank/DDBJ databases">
        <title>Massive genome expansion in bonnet fungi (Mycena s.s.) driven by repeated elements and novel gene families across ecological guilds.</title>
        <authorList>
            <consortium name="Lawrence Berkeley National Laboratory"/>
            <person name="Harder C.B."/>
            <person name="Miyauchi S."/>
            <person name="Viragh M."/>
            <person name="Kuo A."/>
            <person name="Thoen E."/>
            <person name="Andreopoulos B."/>
            <person name="Lu D."/>
            <person name="Skrede I."/>
            <person name="Drula E."/>
            <person name="Henrissat B."/>
            <person name="Morin E."/>
            <person name="Kohler A."/>
            <person name="Barry K."/>
            <person name="LaButti K."/>
            <person name="Morin E."/>
            <person name="Salamov A."/>
            <person name="Lipzen A."/>
            <person name="Mereny Z."/>
            <person name="Hegedus B."/>
            <person name="Baldrian P."/>
            <person name="Stursova M."/>
            <person name="Weitz H."/>
            <person name="Taylor A."/>
            <person name="Grigoriev I.V."/>
            <person name="Nagy L.G."/>
            <person name="Martin F."/>
            <person name="Kauserud H."/>
        </authorList>
    </citation>
    <scope>NUCLEOTIDE SEQUENCE</scope>
    <source>
        <strain evidence="2">9144</strain>
    </source>
</reference>
<evidence type="ECO:0000256" key="1">
    <source>
        <dbReference type="SAM" id="MobiDB-lite"/>
    </source>
</evidence>
<protein>
    <submittedName>
        <fullName evidence="2">Uncharacterized protein</fullName>
    </submittedName>
</protein>
<dbReference type="EMBL" id="JARJCW010000003">
    <property type="protein sequence ID" value="KAJ7226873.1"/>
    <property type="molecule type" value="Genomic_DNA"/>
</dbReference>